<evidence type="ECO:0000256" key="2">
    <source>
        <dbReference type="ARBA" id="ARBA00022801"/>
    </source>
</evidence>
<dbReference type="Proteomes" id="UP000321926">
    <property type="component" value="Unassembled WGS sequence"/>
</dbReference>
<dbReference type="Pfam" id="PF02626">
    <property type="entry name" value="CT_A_B"/>
    <property type="match status" value="1"/>
</dbReference>
<comment type="caution">
    <text evidence="5">The sequence shown here is derived from an EMBL/GenBank/DDBJ whole genome shotgun (WGS) entry which is preliminary data.</text>
</comment>
<keyword evidence="3" id="KW-0067">ATP-binding</keyword>
<dbReference type="PANTHER" id="PTHR43309:SF5">
    <property type="entry name" value="5-OXOPROLINASE SUBUNIT C"/>
    <property type="match status" value="1"/>
</dbReference>
<evidence type="ECO:0000313" key="6">
    <source>
        <dbReference type="Proteomes" id="UP000321926"/>
    </source>
</evidence>
<dbReference type="GO" id="GO:0016787">
    <property type="term" value="F:hydrolase activity"/>
    <property type="evidence" value="ECO:0007669"/>
    <property type="project" value="UniProtKB-KW"/>
</dbReference>
<sequence>MSLHIEKSGLQATIQDLGRFGHQKEGIIVSGPMDRVALRMANLLVGNPEHAAVIETVAPGPAIRFQKDTLIALTGADLSPAIAGVPVKMNRPVLVRQHALLEFGAPRAGVYTYLAVAGSFDLPQVLGSLATYLRAGIGGFGGRALQTGDVLPLGQAPAGFTSLLRTVPETAAFTPATWTPDHSLFPVHQEQPKLRAVRGPEYDLLTSNSKGYLWSEKYQITRQADRMGYHLYGTPLAMAAPAELISSAVTFGTIQVPSEGNPIVLMADHQTTGGYPRIAQVITADLTHLAQTGPGKLITFEEVTLQEAQQHYLQQELNLEIMKKGIELKRLFT</sequence>
<dbReference type="GO" id="GO:0016740">
    <property type="term" value="F:transferase activity"/>
    <property type="evidence" value="ECO:0007669"/>
    <property type="project" value="UniProtKB-KW"/>
</dbReference>
<dbReference type="Gene3D" id="2.40.100.10">
    <property type="entry name" value="Cyclophilin-like"/>
    <property type="match status" value="1"/>
</dbReference>
<keyword evidence="5" id="KW-0808">Transferase</keyword>
<dbReference type="SMART" id="SM00797">
    <property type="entry name" value="AHS2"/>
    <property type="match status" value="1"/>
</dbReference>
<reference evidence="5 6" key="1">
    <citation type="submission" date="2019-08" db="EMBL/GenBank/DDBJ databases">
        <authorList>
            <person name="Shi S."/>
        </authorList>
    </citation>
    <scope>NUCLEOTIDE SEQUENCE [LARGE SCALE GENOMIC DNA]</scope>
    <source>
        <strain evidence="5 6">GY10130</strain>
    </source>
</reference>
<dbReference type="InterPro" id="IPR003778">
    <property type="entry name" value="CT_A_B"/>
</dbReference>
<dbReference type="OrthoDB" id="9782422at2"/>
<keyword evidence="2" id="KW-0378">Hydrolase</keyword>
<dbReference type="RefSeq" id="WP_147921285.1">
    <property type="nucleotide sequence ID" value="NZ_VRTY01000025.1"/>
</dbReference>
<dbReference type="PANTHER" id="PTHR43309">
    <property type="entry name" value="5-OXOPROLINASE SUBUNIT C"/>
    <property type="match status" value="1"/>
</dbReference>
<evidence type="ECO:0000256" key="3">
    <source>
        <dbReference type="ARBA" id="ARBA00022840"/>
    </source>
</evidence>
<dbReference type="AlphaFoldDB" id="A0A5C8KC81"/>
<evidence type="ECO:0000259" key="4">
    <source>
        <dbReference type="SMART" id="SM00797"/>
    </source>
</evidence>
<organism evidence="5 6">
    <name type="scientific">Pontibacter qinzhouensis</name>
    <dbReference type="NCBI Taxonomy" id="2603253"/>
    <lineage>
        <taxon>Bacteria</taxon>
        <taxon>Pseudomonadati</taxon>
        <taxon>Bacteroidota</taxon>
        <taxon>Cytophagia</taxon>
        <taxon>Cytophagales</taxon>
        <taxon>Hymenobacteraceae</taxon>
        <taxon>Pontibacter</taxon>
    </lineage>
</organism>
<accession>A0A5C8KC81</accession>
<protein>
    <submittedName>
        <fullName evidence="5">Biotin-dependent carboxyltransferase family protein</fullName>
    </submittedName>
</protein>
<keyword evidence="6" id="KW-1185">Reference proteome</keyword>
<evidence type="ECO:0000313" key="5">
    <source>
        <dbReference type="EMBL" id="TXK48028.1"/>
    </source>
</evidence>
<feature type="domain" description="Carboxyltransferase" evidence="4">
    <location>
        <begin position="24"/>
        <end position="318"/>
    </location>
</feature>
<name>A0A5C8KC81_9BACT</name>
<dbReference type="GO" id="GO:0005524">
    <property type="term" value="F:ATP binding"/>
    <property type="evidence" value="ECO:0007669"/>
    <property type="project" value="UniProtKB-KW"/>
</dbReference>
<gene>
    <name evidence="5" type="ORF">FVR03_08330</name>
</gene>
<dbReference type="InterPro" id="IPR029000">
    <property type="entry name" value="Cyclophilin-like_dom_sf"/>
</dbReference>
<evidence type="ECO:0000256" key="1">
    <source>
        <dbReference type="ARBA" id="ARBA00022741"/>
    </source>
</evidence>
<dbReference type="SUPFAM" id="SSF50891">
    <property type="entry name" value="Cyclophilin-like"/>
    <property type="match status" value="1"/>
</dbReference>
<dbReference type="EMBL" id="VRTY01000025">
    <property type="protein sequence ID" value="TXK48028.1"/>
    <property type="molecule type" value="Genomic_DNA"/>
</dbReference>
<keyword evidence="1" id="KW-0547">Nucleotide-binding</keyword>
<proteinExistence type="predicted"/>
<dbReference type="InterPro" id="IPR052708">
    <property type="entry name" value="PxpC"/>
</dbReference>
<dbReference type="NCBIfam" id="TIGR00724">
    <property type="entry name" value="urea_amlyse_rel"/>
    <property type="match status" value="1"/>
</dbReference>